<keyword evidence="1" id="KW-0472">Membrane</keyword>
<protein>
    <submittedName>
        <fullName evidence="2">Uncharacterized protein</fullName>
    </submittedName>
</protein>
<accession>A0A9X3TP48</accession>
<feature type="transmembrane region" description="Helical" evidence="1">
    <location>
        <begin position="57"/>
        <end position="78"/>
    </location>
</feature>
<feature type="transmembrane region" description="Helical" evidence="1">
    <location>
        <begin position="99"/>
        <end position="125"/>
    </location>
</feature>
<comment type="caution">
    <text evidence="2">The sequence shown here is derived from an EMBL/GenBank/DDBJ whole genome shotgun (WGS) entry which is preliminary data.</text>
</comment>
<keyword evidence="3" id="KW-1185">Reference proteome</keyword>
<dbReference type="EMBL" id="JAPYYP010000005">
    <property type="protein sequence ID" value="MDA5107955.1"/>
    <property type="molecule type" value="Genomic_DNA"/>
</dbReference>
<evidence type="ECO:0000313" key="3">
    <source>
        <dbReference type="Proteomes" id="UP001151071"/>
    </source>
</evidence>
<keyword evidence="1" id="KW-1133">Transmembrane helix</keyword>
<dbReference type="RefSeq" id="WP_271139695.1">
    <property type="nucleotide sequence ID" value="NZ_JAPYYP010000005.1"/>
</dbReference>
<sequence>MVKNKQETRGVDSKHEAALRHRFVKAMTADMLHGSKDGPVDLPQIVAGMMGMAGPSALGIAGGHAGLGLLASFGAMVVSGASSGGTIRQRAVEMTGTMLVGTAAVFAGSLMGGRGWLTGVCIVLMSAPSPHPDR</sequence>
<evidence type="ECO:0000256" key="1">
    <source>
        <dbReference type="SAM" id="Phobius"/>
    </source>
</evidence>
<organism evidence="2 3">
    <name type="scientific">Brevibacillus thermoruber</name>
    <dbReference type="NCBI Taxonomy" id="33942"/>
    <lineage>
        <taxon>Bacteria</taxon>
        <taxon>Bacillati</taxon>
        <taxon>Bacillota</taxon>
        <taxon>Bacilli</taxon>
        <taxon>Bacillales</taxon>
        <taxon>Paenibacillaceae</taxon>
        <taxon>Brevibacillus</taxon>
    </lineage>
</organism>
<gene>
    <name evidence="2" type="ORF">O3V59_06270</name>
</gene>
<keyword evidence="1" id="KW-0812">Transmembrane</keyword>
<reference evidence="2" key="1">
    <citation type="submission" date="2022-12" db="EMBL/GenBank/DDBJ databases">
        <title>Draft genome sequence of the thermophilic strain Brevibacillus thermoruber HT42, isolated from Los Humeros, Puebla, Mexico, with biotechnological potential.</title>
        <authorList>
            <person name="Lara Sanchez J."/>
            <person name="Solis Palacios R."/>
            <person name="Bustos Baena A.S."/>
            <person name="Ruz Baez A.E."/>
            <person name="Espinosa Luna G."/>
            <person name="Oliart Ros R.M."/>
        </authorList>
    </citation>
    <scope>NUCLEOTIDE SEQUENCE</scope>
    <source>
        <strain evidence="2">HT42</strain>
    </source>
</reference>
<evidence type="ECO:0000313" key="2">
    <source>
        <dbReference type="EMBL" id="MDA5107955.1"/>
    </source>
</evidence>
<proteinExistence type="predicted"/>
<name>A0A9X3TP48_9BACL</name>
<dbReference type="Proteomes" id="UP001151071">
    <property type="component" value="Unassembled WGS sequence"/>
</dbReference>
<dbReference type="AlphaFoldDB" id="A0A9X3TP48"/>